<sequence>MTHIPEQAVYKAHEHLENAESELAAFIRDAKPKTDQAEALHAYMKQAREELRKYIKKWENDFYAITEDLPALSEDDYRDGGR</sequence>
<protein>
    <submittedName>
        <fullName evidence="1">Uncharacterized protein</fullName>
    </submittedName>
</protein>
<reference evidence="1" key="1">
    <citation type="submission" date="2020-03" db="EMBL/GenBank/DDBJ databases">
        <title>The deep terrestrial virosphere.</title>
        <authorList>
            <person name="Holmfeldt K."/>
            <person name="Nilsson E."/>
            <person name="Simone D."/>
            <person name="Lopez-Fernandez M."/>
            <person name="Wu X."/>
            <person name="de Brujin I."/>
            <person name="Lundin D."/>
            <person name="Andersson A."/>
            <person name="Bertilsson S."/>
            <person name="Dopson M."/>
        </authorList>
    </citation>
    <scope>NUCLEOTIDE SEQUENCE</scope>
    <source>
        <strain evidence="1">TM448A05409</strain>
        <strain evidence="2">TM448B01577</strain>
    </source>
</reference>
<dbReference type="EMBL" id="MT144523">
    <property type="protein sequence ID" value="QJA54620.1"/>
    <property type="molecule type" value="Genomic_DNA"/>
</dbReference>
<dbReference type="AlphaFoldDB" id="A0A6H2A5B5"/>
<evidence type="ECO:0000313" key="1">
    <source>
        <dbReference type="EMBL" id="QJA54620.1"/>
    </source>
</evidence>
<accession>A0A6H2A5B5</accession>
<evidence type="ECO:0000313" key="2">
    <source>
        <dbReference type="EMBL" id="QJH99402.1"/>
    </source>
</evidence>
<name>A0A6H2A5B5_9ZZZZ</name>
<gene>
    <name evidence="1" type="ORF">TM448A05409_0004</name>
    <name evidence="2" type="ORF">TM448B01577_0021</name>
</gene>
<proteinExistence type="predicted"/>
<dbReference type="EMBL" id="MT144786">
    <property type="protein sequence ID" value="QJH99402.1"/>
    <property type="molecule type" value="Genomic_DNA"/>
</dbReference>
<organism evidence="1">
    <name type="scientific">viral metagenome</name>
    <dbReference type="NCBI Taxonomy" id="1070528"/>
    <lineage>
        <taxon>unclassified sequences</taxon>
        <taxon>metagenomes</taxon>
        <taxon>organismal metagenomes</taxon>
    </lineage>
</organism>